<evidence type="ECO:0000313" key="2">
    <source>
        <dbReference type="EMBL" id="ATA55635.1"/>
    </source>
</evidence>
<dbReference type="Pfam" id="PF13577">
    <property type="entry name" value="SnoaL_4"/>
    <property type="match status" value="1"/>
</dbReference>
<dbReference type="RefSeq" id="WP_095745984.1">
    <property type="nucleotide sequence ID" value="NZ_CP023284.1"/>
</dbReference>
<sequence length="181" mass="20223">MSASAPMPAALQSLLDREAIRDCLLRYCRGIDRCDEATLRSAYWEDATDCHGAWNGSATGFIAQALPRLRQGGRRVHQITNVLIELHGEVAAVESSFFALQATATQPDRETFLCGRYVDRFARRGGEWRVAARTVVYDWIEERTRPELTQDDATLFGARQPVGRAAPHDAVYALLRDVRGT</sequence>
<feature type="domain" description="SnoaL-like" evidence="1">
    <location>
        <begin position="12"/>
        <end position="134"/>
    </location>
</feature>
<protein>
    <recommendedName>
        <fullName evidence="1">SnoaL-like domain-containing protein</fullName>
    </recommendedName>
</protein>
<dbReference type="Proteomes" id="UP000217154">
    <property type="component" value="Chromosome"/>
</dbReference>
<dbReference type="AlphaFoldDB" id="A0A250DMN0"/>
<dbReference type="KEGG" id="vbo:CKY39_22200"/>
<reference evidence="2 3" key="1">
    <citation type="submission" date="2017-09" db="EMBL/GenBank/DDBJ databases">
        <title>The diverse metabolic capabilities of V. boronicumulans make it an excellent choice for continued studies on novel biodegradation.</title>
        <authorList>
            <person name="Sun S."/>
        </authorList>
    </citation>
    <scope>NUCLEOTIDE SEQUENCE [LARGE SCALE GENOMIC DNA]</scope>
    <source>
        <strain evidence="2 3">J1</strain>
    </source>
</reference>
<dbReference type="CDD" id="cd00531">
    <property type="entry name" value="NTF2_like"/>
    <property type="match status" value="1"/>
</dbReference>
<name>A0A250DMN0_9BURK</name>
<evidence type="ECO:0000259" key="1">
    <source>
        <dbReference type="Pfam" id="PF13577"/>
    </source>
</evidence>
<dbReference type="Gene3D" id="3.10.450.50">
    <property type="match status" value="1"/>
</dbReference>
<dbReference type="InterPro" id="IPR037401">
    <property type="entry name" value="SnoaL-like"/>
</dbReference>
<dbReference type="SUPFAM" id="SSF54427">
    <property type="entry name" value="NTF2-like"/>
    <property type="match status" value="1"/>
</dbReference>
<proteinExistence type="predicted"/>
<gene>
    <name evidence="2" type="ORF">CKY39_22200</name>
</gene>
<evidence type="ECO:0000313" key="3">
    <source>
        <dbReference type="Proteomes" id="UP000217154"/>
    </source>
</evidence>
<accession>A0A250DMN0</accession>
<organism evidence="2 3">
    <name type="scientific">Variovorax boronicumulans</name>
    <dbReference type="NCBI Taxonomy" id="436515"/>
    <lineage>
        <taxon>Bacteria</taxon>
        <taxon>Pseudomonadati</taxon>
        <taxon>Pseudomonadota</taxon>
        <taxon>Betaproteobacteria</taxon>
        <taxon>Burkholderiales</taxon>
        <taxon>Comamonadaceae</taxon>
        <taxon>Variovorax</taxon>
    </lineage>
</organism>
<dbReference type="EMBL" id="CP023284">
    <property type="protein sequence ID" value="ATA55635.1"/>
    <property type="molecule type" value="Genomic_DNA"/>
</dbReference>
<dbReference type="InterPro" id="IPR032710">
    <property type="entry name" value="NTF2-like_dom_sf"/>
</dbReference>